<dbReference type="EMBL" id="FN649733">
    <property type="protein sequence ID" value="CBJ27168.1"/>
    <property type="molecule type" value="Genomic_DNA"/>
</dbReference>
<keyword evidence="2" id="KW-1185">Reference proteome</keyword>
<dbReference type="EMBL" id="FN648796">
    <property type="protein sequence ID" value="CBJ27168.1"/>
    <property type="molecule type" value="Genomic_DNA"/>
</dbReference>
<name>D7G4S5_ECTSI</name>
<protein>
    <submittedName>
        <fullName evidence="1">Uncharacterized protein</fullName>
    </submittedName>
</protein>
<dbReference type="InterPro" id="IPR013869">
    <property type="entry name" value="DUF1757"/>
</dbReference>
<evidence type="ECO:0000313" key="1">
    <source>
        <dbReference type="EMBL" id="CBJ27168.1"/>
    </source>
</evidence>
<organism evidence="1 2">
    <name type="scientific">Ectocarpus siliculosus</name>
    <name type="common">Brown alga</name>
    <name type="synonym">Conferva siliculosa</name>
    <dbReference type="NCBI Taxonomy" id="2880"/>
    <lineage>
        <taxon>Eukaryota</taxon>
        <taxon>Sar</taxon>
        <taxon>Stramenopiles</taxon>
        <taxon>Ochrophyta</taxon>
        <taxon>PX clade</taxon>
        <taxon>Phaeophyceae</taxon>
        <taxon>Ectocarpales</taxon>
        <taxon>Ectocarpaceae</taxon>
        <taxon>Ectocarpus</taxon>
    </lineage>
</organism>
<gene>
    <name evidence="1" type="ORF">Esi_0058_0051</name>
</gene>
<dbReference type="InParanoid" id="D7G4S5"/>
<proteinExistence type="predicted"/>
<dbReference type="AlphaFoldDB" id="D7G4S5"/>
<evidence type="ECO:0000313" key="2">
    <source>
        <dbReference type="Proteomes" id="UP000002630"/>
    </source>
</evidence>
<dbReference type="Proteomes" id="UP000002630">
    <property type="component" value="Linkage Group LG08"/>
</dbReference>
<reference evidence="1 2" key="1">
    <citation type="journal article" date="2010" name="Nature">
        <title>The Ectocarpus genome and the independent evolution of multicellularity in brown algae.</title>
        <authorList>
            <person name="Cock J.M."/>
            <person name="Sterck L."/>
            <person name="Rouze P."/>
            <person name="Scornet D."/>
            <person name="Allen A.E."/>
            <person name="Amoutzias G."/>
            <person name="Anthouard V."/>
            <person name="Artiguenave F."/>
            <person name="Aury J.M."/>
            <person name="Badger J.H."/>
            <person name="Beszteri B."/>
            <person name="Billiau K."/>
            <person name="Bonnet E."/>
            <person name="Bothwell J.H."/>
            <person name="Bowler C."/>
            <person name="Boyen C."/>
            <person name="Brownlee C."/>
            <person name="Carrano C.J."/>
            <person name="Charrier B."/>
            <person name="Cho G.Y."/>
            <person name="Coelho S.M."/>
            <person name="Collen J."/>
            <person name="Corre E."/>
            <person name="Da Silva C."/>
            <person name="Delage L."/>
            <person name="Delaroque N."/>
            <person name="Dittami S.M."/>
            <person name="Doulbeau S."/>
            <person name="Elias M."/>
            <person name="Farnham G."/>
            <person name="Gachon C.M."/>
            <person name="Gschloessl B."/>
            <person name="Heesch S."/>
            <person name="Jabbari K."/>
            <person name="Jubin C."/>
            <person name="Kawai H."/>
            <person name="Kimura K."/>
            <person name="Kloareg B."/>
            <person name="Kupper F.C."/>
            <person name="Lang D."/>
            <person name="Le Bail A."/>
            <person name="Leblanc C."/>
            <person name="Lerouge P."/>
            <person name="Lohr M."/>
            <person name="Lopez P.J."/>
            <person name="Martens C."/>
            <person name="Maumus F."/>
            <person name="Michel G."/>
            <person name="Miranda-Saavedra D."/>
            <person name="Morales J."/>
            <person name="Moreau H."/>
            <person name="Motomura T."/>
            <person name="Nagasato C."/>
            <person name="Napoli C.A."/>
            <person name="Nelson D.R."/>
            <person name="Nyvall-Collen P."/>
            <person name="Peters A.F."/>
            <person name="Pommier C."/>
            <person name="Potin P."/>
            <person name="Poulain J."/>
            <person name="Quesneville H."/>
            <person name="Read B."/>
            <person name="Rensing S.A."/>
            <person name="Ritter A."/>
            <person name="Rousvoal S."/>
            <person name="Samanta M."/>
            <person name="Samson G."/>
            <person name="Schroeder D.C."/>
            <person name="Segurens B."/>
            <person name="Strittmatter M."/>
            <person name="Tonon T."/>
            <person name="Tregear J.W."/>
            <person name="Valentin K."/>
            <person name="von Dassow P."/>
            <person name="Yamagishi T."/>
            <person name="Van de Peer Y."/>
            <person name="Wincker P."/>
        </authorList>
    </citation>
    <scope>NUCLEOTIDE SEQUENCE [LARGE SCALE GENOMIC DNA]</scope>
    <source>
        <strain evidence="2">Ec32 / CCAP1310/4</strain>
    </source>
</reference>
<accession>D7G4S5</accession>
<dbReference type="OrthoDB" id="10283398at2759"/>
<sequence length="203" mass="21577">MPLADLNKRADLSKYDESVAKDMPEYPGLALTSHVLLKNVQLWSTVGSVASLGVWLNSPDRSVSSLVLKQWPRFAGLGGGAGVIMTVPMMCFKMQTVDLDGLEDRTYRIALNKGVQTVDFYGAIGGVMSLVLGLSTRRIGGGQAKAGIARVVSPWSLMAQGIAAGSVGFVLGKAVGLPMERPLELLNARGFEADRDVGGVERK</sequence>
<dbReference type="Pfam" id="PF08560">
    <property type="entry name" value="DUF1757"/>
    <property type="match status" value="1"/>
</dbReference>